<sequence length="100" mass="10576">MTQITCPFCHSDNLVTLSPQHAGLGQLEVLLEAMSPAAMAALGVKLSRQLNIPPIVGGLIGVVVGGGLMLVNQQILSKYQSLNHRYLCNDCQNSFVSVAA</sequence>
<reference evidence="2" key="1">
    <citation type="submission" date="2020-06" db="EMBL/GenBank/DDBJ databases">
        <authorList>
            <person name="Dong N."/>
        </authorList>
    </citation>
    <scope>NUCLEOTIDE SEQUENCE</scope>
    <source>
        <strain evidence="2">DF49-4</strain>
    </source>
</reference>
<dbReference type="RefSeq" id="WP_286381270.1">
    <property type="nucleotide sequence ID" value="NZ_JACANG010000015.1"/>
</dbReference>
<keyword evidence="1" id="KW-0472">Membrane</keyword>
<organism evidence="2 3">
    <name type="scientific">Acinetobacter towneri</name>
    <dbReference type="NCBI Taxonomy" id="202956"/>
    <lineage>
        <taxon>Bacteria</taxon>
        <taxon>Pseudomonadati</taxon>
        <taxon>Pseudomonadota</taxon>
        <taxon>Gammaproteobacteria</taxon>
        <taxon>Moraxellales</taxon>
        <taxon>Moraxellaceae</taxon>
        <taxon>Acinetobacter</taxon>
    </lineage>
</organism>
<name>A0AB35M0S8_9GAMM</name>
<protein>
    <submittedName>
        <fullName evidence="2">Uncharacterized protein</fullName>
    </submittedName>
</protein>
<gene>
    <name evidence="2" type="ORF">HX110_08975</name>
</gene>
<evidence type="ECO:0000313" key="3">
    <source>
        <dbReference type="Proteomes" id="UP001174419"/>
    </source>
</evidence>
<evidence type="ECO:0000256" key="1">
    <source>
        <dbReference type="SAM" id="Phobius"/>
    </source>
</evidence>
<keyword evidence="1" id="KW-1133">Transmembrane helix</keyword>
<dbReference type="EMBL" id="JACANG010000015">
    <property type="protein sequence ID" value="MDM1719269.1"/>
    <property type="molecule type" value="Genomic_DNA"/>
</dbReference>
<proteinExistence type="predicted"/>
<evidence type="ECO:0000313" key="2">
    <source>
        <dbReference type="EMBL" id="MDM1719269.1"/>
    </source>
</evidence>
<accession>A0AB35M0S8</accession>
<feature type="transmembrane region" description="Helical" evidence="1">
    <location>
        <begin position="52"/>
        <end position="71"/>
    </location>
</feature>
<dbReference type="Proteomes" id="UP001174419">
    <property type="component" value="Unassembled WGS sequence"/>
</dbReference>
<reference evidence="2" key="2">
    <citation type="journal article" date="2022" name="Sci. Total Environ.">
        <title>Prevalence, transmission, and molecular epidemiology of tet(X)-positive bacteria among humans, animals, and environmental niches in China: An epidemiological, and genomic-based study.</title>
        <authorList>
            <person name="Dong N."/>
            <person name="Zeng Y."/>
            <person name="Cai C."/>
            <person name="Sun C."/>
            <person name="Lu J."/>
            <person name="Liu C."/>
            <person name="Zhou H."/>
            <person name="Sun Q."/>
            <person name="Shu L."/>
            <person name="Wang H."/>
            <person name="Wang Y."/>
            <person name="Wang S."/>
            <person name="Wu C."/>
            <person name="Chan E.W."/>
            <person name="Chen G."/>
            <person name="Shen Z."/>
            <person name="Chen S."/>
            <person name="Zhang R."/>
        </authorList>
    </citation>
    <scope>NUCLEOTIDE SEQUENCE</scope>
    <source>
        <strain evidence="2">DF49-4</strain>
    </source>
</reference>
<comment type="caution">
    <text evidence="2">The sequence shown here is derived from an EMBL/GenBank/DDBJ whole genome shotgun (WGS) entry which is preliminary data.</text>
</comment>
<keyword evidence="1" id="KW-0812">Transmembrane</keyword>
<dbReference type="AlphaFoldDB" id="A0AB35M0S8"/>